<dbReference type="SUPFAM" id="SSF53335">
    <property type="entry name" value="S-adenosyl-L-methionine-dependent methyltransferases"/>
    <property type="match status" value="1"/>
</dbReference>
<dbReference type="RefSeq" id="WP_190468154.1">
    <property type="nucleotide sequence ID" value="NZ_JACJPW010000059.1"/>
</dbReference>
<reference evidence="2" key="1">
    <citation type="journal article" date="2015" name="ISME J.">
        <title>Draft Genome Sequence of Streptomyces incarnatus NRRL8089, which Produces the Nucleoside Antibiotic Sinefungin.</title>
        <authorList>
            <person name="Oshima K."/>
            <person name="Hattori M."/>
            <person name="Shimizu H."/>
            <person name="Fukuda K."/>
            <person name="Nemoto M."/>
            <person name="Inagaki K."/>
            <person name="Tamura T."/>
        </authorList>
    </citation>
    <scope>NUCLEOTIDE SEQUENCE</scope>
    <source>
        <strain evidence="2">FACHB-1375</strain>
    </source>
</reference>
<gene>
    <name evidence="2" type="ORF">H6G03_21320</name>
</gene>
<evidence type="ECO:0000313" key="2">
    <source>
        <dbReference type="EMBL" id="MBD2183568.1"/>
    </source>
</evidence>
<dbReference type="GO" id="GO:0032259">
    <property type="term" value="P:methylation"/>
    <property type="evidence" value="ECO:0007669"/>
    <property type="project" value="UniProtKB-KW"/>
</dbReference>
<protein>
    <submittedName>
        <fullName evidence="2">Class I SAM-dependent methyltransferase</fullName>
    </submittedName>
</protein>
<name>A0A926VH09_9CYAN</name>
<evidence type="ECO:0000313" key="3">
    <source>
        <dbReference type="Proteomes" id="UP000641646"/>
    </source>
</evidence>
<feature type="domain" description="Methyltransferase type 11" evidence="1">
    <location>
        <begin position="145"/>
        <end position="197"/>
    </location>
</feature>
<keyword evidence="3" id="KW-1185">Reference proteome</keyword>
<dbReference type="GO" id="GO:0008757">
    <property type="term" value="F:S-adenosylmethionine-dependent methyltransferase activity"/>
    <property type="evidence" value="ECO:0007669"/>
    <property type="project" value="InterPro"/>
</dbReference>
<dbReference type="EMBL" id="JACJPW010000059">
    <property type="protein sequence ID" value="MBD2183568.1"/>
    <property type="molecule type" value="Genomic_DNA"/>
</dbReference>
<reference evidence="2" key="2">
    <citation type="submission" date="2020-08" db="EMBL/GenBank/DDBJ databases">
        <authorList>
            <person name="Chen M."/>
            <person name="Teng W."/>
            <person name="Zhao L."/>
            <person name="Hu C."/>
            <person name="Zhou Y."/>
            <person name="Han B."/>
            <person name="Song L."/>
            <person name="Shu W."/>
        </authorList>
    </citation>
    <scope>NUCLEOTIDE SEQUENCE</scope>
    <source>
        <strain evidence="2">FACHB-1375</strain>
    </source>
</reference>
<accession>A0A926VH09</accession>
<dbReference type="InterPro" id="IPR013216">
    <property type="entry name" value="Methyltransf_11"/>
</dbReference>
<keyword evidence="2" id="KW-0489">Methyltransferase</keyword>
<keyword evidence="2" id="KW-0808">Transferase</keyword>
<comment type="caution">
    <text evidence="2">The sequence shown here is derived from an EMBL/GenBank/DDBJ whole genome shotgun (WGS) entry which is preliminary data.</text>
</comment>
<dbReference type="AlphaFoldDB" id="A0A926VH09"/>
<evidence type="ECO:0000259" key="1">
    <source>
        <dbReference type="Pfam" id="PF08241"/>
    </source>
</evidence>
<dbReference type="Gene3D" id="3.40.50.150">
    <property type="entry name" value="Vaccinia Virus protein VP39"/>
    <property type="match status" value="1"/>
</dbReference>
<dbReference type="Proteomes" id="UP000641646">
    <property type="component" value="Unassembled WGS sequence"/>
</dbReference>
<dbReference type="InterPro" id="IPR029063">
    <property type="entry name" value="SAM-dependent_MTases_sf"/>
</dbReference>
<dbReference type="Pfam" id="PF08241">
    <property type="entry name" value="Methyltransf_11"/>
    <property type="match status" value="1"/>
</dbReference>
<proteinExistence type="predicted"/>
<sequence>MPNTIAAITTNVRSFLWNNLPWLGNFVRSIKGNLNKFEGGTDHVPSQVVDVLERYSQLIGDRNFPVTGKVCLELGTGNSPDIAFLMLLAGASRSIMVDTEPFMKVPFQEGKEYEELVSYLRSIETDRIKFPQLTAHLNGVDLNEIARRLEYVNYDGVHLPLPDASVDIIYSKSVLEHVREPAQLFQELRRISKPEAIHLHIVDLRDHFHIKDDNTVNGNWLEFLEYDEEAWARRCVKTHGWCNRLRLPSWYPIVQESGFAILQENIVRIPLPTQSLPDTIKSVKDLDAAWWWVLLQPQGSKT</sequence>
<organism evidence="2 3">
    <name type="scientific">Aerosakkonema funiforme FACHB-1375</name>
    <dbReference type="NCBI Taxonomy" id="2949571"/>
    <lineage>
        <taxon>Bacteria</taxon>
        <taxon>Bacillati</taxon>
        <taxon>Cyanobacteriota</taxon>
        <taxon>Cyanophyceae</taxon>
        <taxon>Oscillatoriophycideae</taxon>
        <taxon>Aerosakkonematales</taxon>
        <taxon>Aerosakkonemataceae</taxon>
        <taxon>Aerosakkonema</taxon>
    </lineage>
</organism>